<accession>A0A8R1V3T7</accession>
<sequence>MTALEYEKDGIRMWRPWEVGVGKKVPYKNLIPNDARLFVEKSGGALSDDAFWVKMGDPHYIEKEEKEDGHLSFLSIHLNSLLLFYSA</sequence>
<name>A0A2A6BVT0_PRIPA</name>
<dbReference type="EnsemblMetazoa" id="PPA46119.1">
    <property type="protein sequence ID" value="PPA46119.1"/>
    <property type="gene ID" value="WBGene00284488"/>
</dbReference>
<organism evidence="1 2">
    <name type="scientific">Pristionchus pacificus</name>
    <name type="common">Parasitic nematode worm</name>
    <dbReference type="NCBI Taxonomy" id="54126"/>
    <lineage>
        <taxon>Eukaryota</taxon>
        <taxon>Metazoa</taxon>
        <taxon>Ecdysozoa</taxon>
        <taxon>Nematoda</taxon>
        <taxon>Chromadorea</taxon>
        <taxon>Rhabditida</taxon>
        <taxon>Rhabditina</taxon>
        <taxon>Diplogasteromorpha</taxon>
        <taxon>Diplogasteroidea</taxon>
        <taxon>Neodiplogasteridae</taxon>
        <taxon>Pristionchus</taxon>
    </lineage>
</organism>
<dbReference type="AlphaFoldDB" id="A0A2A6BVT0"/>
<proteinExistence type="predicted"/>
<evidence type="ECO:0000313" key="2">
    <source>
        <dbReference type="Proteomes" id="UP000005239"/>
    </source>
</evidence>
<accession>A0A2A6BVT0</accession>
<gene>
    <name evidence="1" type="primary">WBGene00284488</name>
</gene>
<evidence type="ECO:0000313" key="1">
    <source>
        <dbReference type="EnsemblMetazoa" id="PPA46119.1"/>
    </source>
</evidence>
<protein>
    <submittedName>
        <fullName evidence="1">Uncharacterized protein</fullName>
    </submittedName>
</protein>
<dbReference type="Proteomes" id="UP000005239">
    <property type="component" value="Unassembled WGS sequence"/>
</dbReference>
<dbReference type="OrthoDB" id="6074324at2759"/>
<keyword evidence="2" id="KW-1185">Reference proteome</keyword>
<reference evidence="2" key="1">
    <citation type="journal article" date="2008" name="Nat. Genet.">
        <title>The Pristionchus pacificus genome provides a unique perspective on nematode lifestyle and parasitism.</title>
        <authorList>
            <person name="Dieterich C."/>
            <person name="Clifton S.W."/>
            <person name="Schuster L.N."/>
            <person name="Chinwalla A."/>
            <person name="Delehaunty K."/>
            <person name="Dinkelacker I."/>
            <person name="Fulton L."/>
            <person name="Fulton R."/>
            <person name="Godfrey J."/>
            <person name="Minx P."/>
            <person name="Mitreva M."/>
            <person name="Roeseler W."/>
            <person name="Tian H."/>
            <person name="Witte H."/>
            <person name="Yang S.P."/>
            <person name="Wilson R.K."/>
            <person name="Sommer R.J."/>
        </authorList>
    </citation>
    <scope>NUCLEOTIDE SEQUENCE [LARGE SCALE GENOMIC DNA]</scope>
    <source>
        <strain evidence="2">PS312</strain>
    </source>
</reference>
<reference evidence="1" key="2">
    <citation type="submission" date="2022-06" db="UniProtKB">
        <authorList>
            <consortium name="EnsemblMetazoa"/>
        </authorList>
    </citation>
    <scope>IDENTIFICATION</scope>
    <source>
        <strain evidence="1">PS312</strain>
    </source>
</reference>